<dbReference type="GO" id="GO:0043190">
    <property type="term" value="C:ATP-binding cassette (ABC) transporter complex"/>
    <property type="evidence" value="ECO:0007669"/>
    <property type="project" value="InterPro"/>
</dbReference>
<protein>
    <recommendedName>
        <fullName evidence="9">Solute-binding protein family 5 domain-containing protein</fullName>
    </recommendedName>
</protein>
<evidence type="ECO:0000256" key="3">
    <source>
        <dbReference type="ARBA" id="ARBA00022448"/>
    </source>
</evidence>
<dbReference type="AlphaFoldDB" id="A0A150KKJ1"/>
<dbReference type="Gene3D" id="3.40.190.10">
    <property type="entry name" value="Periplasmic binding protein-like II"/>
    <property type="match status" value="1"/>
</dbReference>
<keyword evidence="6" id="KW-0564">Palmitate</keyword>
<gene>
    <name evidence="10" type="ORF">B4102_0985</name>
</gene>
<evidence type="ECO:0000313" key="11">
    <source>
        <dbReference type="Proteomes" id="UP000075666"/>
    </source>
</evidence>
<evidence type="ECO:0000256" key="7">
    <source>
        <dbReference type="ARBA" id="ARBA00023288"/>
    </source>
</evidence>
<dbReference type="InterPro" id="IPR039424">
    <property type="entry name" value="SBP_5"/>
</dbReference>
<evidence type="ECO:0000256" key="5">
    <source>
        <dbReference type="ARBA" id="ARBA00022856"/>
    </source>
</evidence>
<dbReference type="CDD" id="cd08504">
    <property type="entry name" value="PBP2_OppA"/>
    <property type="match status" value="1"/>
</dbReference>
<dbReference type="InterPro" id="IPR030678">
    <property type="entry name" value="Peptide/Ni-bd"/>
</dbReference>
<dbReference type="Gene3D" id="3.10.105.10">
    <property type="entry name" value="Dipeptide-binding Protein, Domain 3"/>
    <property type="match status" value="1"/>
</dbReference>
<feature type="signal peptide" evidence="8">
    <location>
        <begin position="1"/>
        <end position="24"/>
    </location>
</feature>
<dbReference type="GO" id="GO:1904680">
    <property type="term" value="F:peptide transmembrane transporter activity"/>
    <property type="evidence" value="ECO:0007669"/>
    <property type="project" value="TreeGrafter"/>
</dbReference>
<dbReference type="InterPro" id="IPR000914">
    <property type="entry name" value="SBP_5_dom"/>
</dbReference>
<reference evidence="10 11" key="1">
    <citation type="submission" date="2016-01" db="EMBL/GenBank/DDBJ databases">
        <title>Genome Sequences of Twelve Sporeforming Bacillus Species Isolated from Foods.</title>
        <authorList>
            <person name="Berendsen E.M."/>
            <person name="Wells-Bennik M.H."/>
            <person name="Krawcyk A.O."/>
            <person name="De Jong A."/>
            <person name="Holsappel S."/>
            <person name="Eijlander R.T."/>
            <person name="Kuipers O.P."/>
        </authorList>
    </citation>
    <scope>NUCLEOTIDE SEQUENCE [LARGE SCALE GENOMIC DNA]</scope>
    <source>
        <strain evidence="10 11">B4102</strain>
    </source>
</reference>
<keyword evidence="7" id="KW-0449">Lipoprotein</keyword>
<dbReference type="PANTHER" id="PTHR30290:SF10">
    <property type="entry name" value="PERIPLASMIC OLIGOPEPTIDE-BINDING PROTEIN-RELATED"/>
    <property type="match status" value="1"/>
</dbReference>
<comment type="subcellular location">
    <subcellularLocation>
        <location evidence="1">Cell membrane</location>
        <topology evidence="1">Lipid-anchor</topology>
    </subcellularLocation>
</comment>
<dbReference type="FunFam" id="3.90.76.10:FF:000001">
    <property type="entry name" value="Oligopeptide ABC transporter substrate-binding protein"/>
    <property type="match status" value="1"/>
</dbReference>
<keyword evidence="4 8" id="KW-0732">Signal</keyword>
<dbReference type="GO" id="GO:0030288">
    <property type="term" value="C:outer membrane-bounded periplasmic space"/>
    <property type="evidence" value="ECO:0007669"/>
    <property type="project" value="UniProtKB-ARBA"/>
</dbReference>
<dbReference type="RefSeq" id="WP_066236033.1">
    <property type="nucleotide sequence ID" value="NZ_JARMRX010000002.1"/>
</dbReference>
<evidence type="ECO:0000256" key="8">
    <source>
        <dbReference type="SAM" id="SignalP"/>
    </source>
</evidence>
<dbReference type="Gene3D" id="3.90.76.10">
    <property type="entry name" value="Dipeptide-binding Protein, Domain 1"/>
    <property type="match status" value="1"/>
</dbReference>
<keyword evidence="5" id="KW-0653">Protein transport</keyword>
<dbReference type="PIRSF" id="PIRSF002741">
    <property type="entry name" value="MppA"/>
    <property type="match status" value="1"/>
</dbReference>
<dbReference type="GO" id="GO:0015833">
    <property type="term" value="P:peptide transport"/>
    <property type="evidence" value="ECO:0007669"/>
    <property type="project" value="UniProtKB-KW"/>
</dbReference>
<name>A0A150KKJ1_9BACI</name>
<dbReference type="SUPFAM" id="SSF53850">
    <property type="entry name" value="Periplasmic binding protein-like II"/>
    <property type="match status" value="1"/>
</dbReference>
<dbReference type="FunFam" id="3.10.105.10:FF:000001">
    <property type="entry name" value="Oligopeptide ABC transporter, oligopeptide-binding protein"/>
    <property type="match status" value="1"/>
</dbReference>
<evidence type="ECO:0000256" key="4">
    <source>
        <dbReference type="ARBA" id="ARBA00022729"/>
    </source>
</evidence>
<evidence type="ECO:0000313" key="10">
    <source>
        <dbReference type="EMBL" id="KYC84254.1"/>
    </source>
</evidence>
<dbReference type="OrthoDB" id="9801912at2"/>
<proteinExistence type="inferred from homology"/>
<dbReference type="PROSITE" id="PS01040">
    <property type="entry name" value="SBP_BACTERIAL_5"/>
    <property type="match status" value="1"/>
</dbReference>
<dbReference type="InterPro" id="IPR023765">
    <property type="entry name" value="SBP_5_CS"/>
</dbReference>
<evidence type="ECO:0000256" key="1">
    <source>
        <dbReference type="ARBA" id="ARBA00004193"/>
    </source>
</evidence>
<dbReference type="PANTHER" id="PTHR30290">
    <property type="entry name" value="PERIPLASMIC BINDING COMPONENT OF ABC TRANSPORTER"/>
    <property type="match status" value="1"/>
</dbReference>
<dbReference type="Proteomes" id="UP000075666">
    <property type="component" value="Unassembled WGS sequence"/>
</dbReference>
<feature type="domain" description="Solute-binding protein family 5" evidence="9">
    <location>
        <begin position="86"/>
        <end position="476"/>
    </location>
</feature>
<comment type="similarity">
    <text evidence="2">Belongs to the bacterial solute-binding protein 5 family.</text>
</comment>
<evidence type="ECO:0000256" key="2">
    <source>
        <dbReference type="ARBA" id="ARBA00005695"/>
    </source>
</evidence>
<keyword evidence="5" id="KW-0571">Peptide transport</keyword>
<feature type="chain" id="PRO_5038859553" description="Solute-binding protein family 5 domain-containing protein" evidence="8">
    <location>
        <begin position="25"/>
        <end position="558"/>
    </location>
</feature>
<dbReference type="Pfam" id="PF00496">
    <property type="entry name" value="SBP_bac_5"/>
    <property type="match status" value="1"/>
</dbReference>
<dbReference type="PROSITE" id="PS51257">
    <property type="entry name" value="PROKAR_LIPOPROTEIN"/>
    <property type="match status" value="1"/>
</dbReference>
<accession>A0A150KKJ1</accession>
<comment type="caution">
    <text evidence="10">The sequence shown here is derived from an EMBL/GenBank/DDBJ whole genome shotgun (WGS) entry which is preliminary data.</text>
</comment>
<evidence type="ECO:0000256" key="6">
    <source>
        <dbReference type="ARBA" id="ARBA00023139"/>
    </source>
</evidence>
<evidence type="ECO:0000259" key="9">
    <source>
        <dbReference type="Pfam" id="PF00496"/>
    </source>
</evidence>
<dbReference type="STRING" id="46224.B4102_0985"/>
<dbReference type="PATRIC" id="fig|46224.3.peg.2128"/>
<keyword evidence="11" id="KW-1185">Reference proteome</keyword>
<dbReference type="EMBL" id="LQYN01000169">
    <property type="protein sequence ID" value="KYC84254.1"/>
    <property type="molecule type" value="Genomic_DNA"/>
</dbReference>
<organism evidence="10 11">
    <name type="scientific">Heyndrickxia sporothermodurans</name>
    <dbReference type="NCBI Taxonomy" id="46224"/>
    <lineage>
        <taxon>Bacteria</taxon>
        <taxon>Bacillati</taxon>
        <taxon>Bacillota</taxon>
        <taxon>Bacilli</taxon>
        <taxon>Bacillales</taxon>
        <taxon>Bacillaceae</taxon>
        <taxon>Heyndrickxia</taxon>
    </lineage>
</organism>
<sequence>MKKSKFYLFTAIALSLALVLSACGAGSDKKSSSNGDSGSKNDQVLNMIETAEIPTGDPTLATDAASFNVFGQTLEGLYTLNDKDVPVPALAEGKPTISEDGKVYTFKIRKDAKWSNGDPVTAKDFVFSWRRAVDPKTGAQYAYMFAGVVKNATEIMGGKAKPDQLGVEAVDDNTLKVTLENAVPYLDSLLAFATFAPLNEKFVTEKGDKFGTNSDNMLSNGPFELKDWDGTGLTWKYVKNENYYDKANVKLKEVHVQVAKTPNTAINLYNTGKTDITAALSAEYAKQYQNNKDALKMVESSSWYLKFNQVRNGKKTPLANENIRKGLAMAFDKKAYTDTILSNGSFPSNGLVPKGVAKSPTDGKDFRDASGDLLTTDKAKAKEYWEKGLKELGVKSLTLELLSDDTENAKKTSEFFQDQLQRSLPGLTLKLTNVPFKIRIQKQDKQDYEIQMAGWGADYLDSMTYLDLFVTNGGNNKTGYSNKKYDQLINDAKVKYGNDLEKRWETLLQAEKILVQEDAAIAPIYQRGHLKLIKPYVKGFEEHLFGPDYTLKNVTIEK</sequence>
<keyword evidence="3" id="KW-0813">Transport</keyword>